<dbReference type="InterPro" id="IPR037185">
    <property type="entry name" value="EmrE-like"/>
</dbReference>
<dbReference type="InterPro" id="IPR000620">
    <property type="entry name" value="EamA_dom"/>
</dbReference>
<dbReference type="EMBL" id="CACVAW010000040">
    <property type="protein sequence ID" value="CAA6810243.1"/>
    <property type="molecule type" value="Genomic_DNA"/>
</dbReference>
<organism evidence="7">
    <name type="scientific">uncultured Campylobacterales bacterium</name>
    <dbReference type="NCBI Taxonomy" id="352960"/>
    <lineage>
        <taxon>Bacteria</taxon>
        <taxon>Pseudomonadati</taxon>
        <taxon>Campylobacterota</taxon>
        <taxon>Epsilonproteobacteria</taxon>
        <taxon>Campylobacterales</taxon>
        <taxon>environmental samples</taxon>
    </lineage>
</organism>
<evidence type="ECO:0000313" key="7">
    <source>
        <dbReference type="EMBL" id="CAA6810243.1"/>
    </source>
</evidence>
<comment type="subcellular location">
    <subcellularLocation>
        <location evidence="1">Membrane</location>
        <topology evidence="1">Multi-pass membrane protein</topology>
    </subcellularLocation>
</comment>
<dbReference type="PANTHER" id="PTHR22911">
    <property type="entry name" value="ACYL-MALONYL CONDENSING ENZYME-RELATED"/>
    <property type="match status" value="1"/>
</dbReference>
<dbReference type="PANTHER" id="PTHR22911:SF6">
    <property type="entry name" value="SOLUTE CARRIER FAMILY 35 MEMBER G1"/>
    <property type="match status" value="1"/>
</dbReference>
<feature type="domain" description="EamA" evidence="6">
    <location>
        <begin position="11"/>
        <end position="146"/>
    </location>
</feature>
<feature type="transmembrane region" description="Helical" evidence="5">
    <location>
        <begin position="257"/>
        <end position="277"/>
    </location>
</feature>
<evidence type="ECO:0000256" key="2">
    <source>
        <dbReference type="ARBA" id="ARBA00022692"/>
    </source>
</evidence>
<dbReference type="GO" id="GO:0016020">
    <property type="term" value="C:membrane"/>
    <property type="evidence" value="ECO:0007669"/>
    <property type="project" value="UniProtKB-SubCell"/>
</dbReference>
<name>A0A6S6T548_9BACT</name>
<keyword evidence="2 5" id="KW-0812">Transmembrane</keyword>
<dbReference type="SUPFAM" id="SSF103481">
    <property type="entry name" value="Multidrug resistance efflux transporter EmrE"/>
    <property type="match status" value="1"/>
</dbReference>
<feature type="transmembrane region" description="Helical" evidence="5">
    <location>
        <begin position="228"/>
        <end position="245"/>
    </location>
</feature>
<feature type="transmembrane region" description="Helical" evidence="5">
    <location>
        <begin position="105"/>
        <end position="123"/>
    </location>
</feature>
<dbReference type="Pfam" id="PF00892">
    <property type="entry name" value="EamA"/>
    <property type="match status" value="1"/>
</dbReference>
<feature type="transmembrane region" description="Helical" evidence="5">
    <location>
        <begin position="37"/>
        <end position="57"/>
    </location>
</feature>
<protein>
    <submittedName>
        <fullName evidence="7">EamA/RhaT family transporter, type 1</fullName>
    </submittedName>
</protein>
<feature type="transmembrane region" description="Helical" evidence="5">
    <location>
        <begin position="78"/>
        <end position="99"/>
    </location>
</feature>
<evidence type="ECO:0000256" key="4">
    <source>
        <dbReference type="ARBA" id="ARBA00023136"/>
    </source>
</evidence>
<proteinExistence type="predicted"/>
<keyword evidence="4 5" id="KW-0472">Membrane</keyword>
<evidence type="ECO:0000256" key="1">
    <source>
        <dbReference type="ARBA" id="ARBA00004141"/>
    </source>
</evidence>
<evidence type="ECO:0000256" key="5">
    <source>
        <dbReference type="SAM" id="Phobius"/>
    </source>
</evidence>
<feature type="transmembrane region" description="Helical" evidence="5">
    <location>
        <begin position="156"/>
        <end position="174"/>
    </location>
</feature>
<accession>A0A6S6T548</accession>
<feature type="transmembrane region" description="Helical" evidence="5">
    <location>
        <begin position="186"/>
        <end position="208"/>
    </location>
</feature>
<dbReference type="AlphaFoldDB" id="A0A6S6T548"/>
<gene>
    <name evidence="7" type="ORF">HELGO_WM5975</name>
</gene>
<feature type="transmembrane region" description="Helical" evidence="5">
    <location>
        <begin position="130"/>
        <end position="150"/>
    </location>
</feature>
<reference evidence="7" key="1">
    <citation type="submission" date="2020-01" db="EMBL/GenBank/DDBJ databases">
        <authorList>
            <person name="Meier V. D."/>
            <person name="Meier V D."/>
        </authorList>
    </citation>
    <scope>NUCLEOTIDE SEQUENCE</scope>
    <source>
        <strain evidence="7">HLG_WM_MAG_12</strain>
    </source>
</reference>
<feature type="transmembrane region" description="Helical" evidence="5">
    <location>
        <begin position="7"/>
        <end position="25"/>
    </location>
</feature>
<sequence>MFKKIEFDFNIGVYYAILSIVLYTMRDVLIKSYISLPSIEILFFSSILGIILIFLSLKHTSSSSICKKEYRNKARKMLVFRGVMGFLSSAAFFYCITHTTFVNTIVFMQSSALFASLFMFILFREKLSLIQIAAIFVGLVGIIMIVSPSGISVDKVSWVGLICSITGAIAFMSVRELRKYYGARTIVLAFLVANTIGSGFCIIMAYIVDIPSIDFLFQKFVMPEISLIYIYLLLIAFLNALSQIYKTKAFAVAKVGVVGVVSYLRVPMTLFVGVFLLGDDWPVSTVFIGILFVTISCVMVSYMSEDDKIDKVFRKYERSD</sequence>
<feature type="transmembrane region" description="Helical" evidence="5">
    <location>
        <begin position="283"/>
        <end position="304"/>
    </location>
</feature>
<keyword evidence="3 5" id="KW-1133">Transmembrane helix</keyword>
<evidence type="ECO:0000259" key="6">
    <source>
        <dbReference type="Pfam" id="PF00892"/>
    </source>
</evidence>
<evidence type="ECO:0000256" key="3">
    <source>
        <dbReference type="ARBA" id="ARBA00022989"/>
    </source>
</evidence>